<accession>A0A4Z1PHI3</accession>
<protein>
    <submittedName>
        <fullName evidence="2">26S proteasome regulatory subunit</fullName>
    </submittedName>
</protein>
<proteinExistence type="predicted"/>
<sequence length="128" mass="13605">MKLTPALVVAAALVSSVSATSYDNCCCTKKQPSGNWGCDDDAGAAVINDYNGRYAWSAYTWKTSVLYKNGPKYPGKYFYATGNGKGKNGDHKIGAQEIGAGCERHQAGQSCFNIPGGQCIDYTGKKVC</sequence>
<feature type="chain" id="PRO_5021361749" evidence="1">
    <location>
        <begin position="20"/>
        <end position="128"/>
    </location>
</feature>
<dbReference type="EMBL" id="SNSC02000004">
    <property type="protein sequence ID" value="TID24981.1"/>
    <property type="molecule type" value="Genomic_DNA"/>
</dbReference>
<evidence type="ECO:0000313" key="2">
    <source>
        <dbReference type="EMBL" id="TID24981.1"/>
    </source>
</evidence>
<reference evidence="2 3" key="1">
    <citation type="submission" date="2019-04" db="EMBL/GenBank/DDBJ databases">
        <title>High contiguity whole genome sequence and gene annotation resource for two Venturia nashicola isolates.</title>
        <authorList>
            <person name="Prokchorchik M."/>
            <person name="Won K."/>
            <person name="Lee Y."/>
            <person name="Choi E.D."/>
            <person name="Segonzac C."/>
            <person name="Sohn K.H."/>
        </authorList>
    </citation>
    <scope>NUCLEOTIDE SEQUENCE [LARGE SCALE GENOMIC DNA]</scope>
    <source>
        <strain evidence="2 3">PRI2</strain>
    </source>
</reference>
<keyword evidence="1" id="KW-0732">Signal</keyword>
<evidence type="ECO:0000256" key="1">
    <source>
        <dbReference type="SAM" id="SignalP"/>
    </source>
</evidence>
<dbReference type="GO" id="GO:0000502">
    <property type="term" value="C:proteasome complex"/>
    <property type="evidence" value="ECO:0007669"/>
    <property type="project" value="UniProtKB-KW"/>
</dbReference>
<dbReference type="AlphaFoldDB" id="A0A4Z1PHI3"/>
<keyword evidence="3" id="KW-1185">Reference proteome</keyword>
<dbReference type="Proteomes" id="UP000298493">
    <property type="component" value="Unassembled WGS sequence"/>
</dbReference>
<feature type="signal peptide" evidence="1">
    <location>
        <begin position="1"/>
        <end position="19"/>
    </location>
</feature>
<evidence type="ECO:0000313" key="3">
    <source>
        <dbReference type="Proteomes" id="UP000298493"/>
    </source>
</evidence>
<name>A0A4Z1PHI3_9PEZI</name>
<comment type="caution">
    <text evidence="2">The sequence shown here is derived from an EMBL/GenBank/DDBJ whole genome shotgun (WGS) entry which is preliminary data.</text>
</comment>
<gene>
    <name evidence="2" type="ORF">E6O75_ATG04186</name>
</gene>
<keyword evidence="2" id="KW-0647">Proteasome</keyword>
<dbReference type="OrthoDB" id="4794919at2759"/>
<organism evidence="2 3">
    <name type="scientific">Venturia nashicola</name>
    <dbReference type="NCBI Taxonomy" id="86259"/>
    <lineage>
        <taxon>Eukaryota</taxon>
        <taxon>Fungi</taxon>
        <taxon>Dikarya</taxon>
        <taxon>Ascomycota</taxon>
        <taxon>Pezizomycotina</taxon>
        <taxon>Dothideomycetes</taxon>
        <taxon>Pleosporomycetidae</taxon>
        <taxon>Venturiales</taxon>
        <taxon>Venturiaceae</taxon>
        <taxon>Venturia</taxon>
    </lineage>
</organism>